<gene>
    <name evidence="6" type="ORF">IV67_GL000353</name>
</gene>
<dbReference type="RefSeq" id="WP_057787585.1">
    <property type="nucleotide sequence ID" value="NZ_JQCD01000024.1"/>
</dbReference>
<dbReference type="STRING" id="1620.IV67_GL000353"/>
<comment type="subcellular location">
    <subcellularLocation>
        <location evidence="1">Cell membrane</location>
        <topology evidence="1">Peripheral membrane protein</topology>
    </subcellularLocation>
</comment>
<dbReference type="CDD" id="cd03225">
    <property type="entry name" value="ABC_cobalt_CbiO_domain1"/>
    <property type="match status" value="1"/>
</dbReference>
<keyword evidence="4 6" id="KW-0067">ATP-binding</keyword>
<keyword evidence="2" id="KW-0813">Transport</keyword>
<dbReference type="OrthoDB" id="9785080at2"/>
<organism evidence="6 7">
    <name type="scientific">Weissella minor</name>
    <dbReference type="NCBI Taxonomy" id="1620"/>
    <lineage>
        <taxon>Bacteria</taxon>
        <taxon>Bacillati</taxon>
        <taxon>Bacillota</taxon>
        <taxon>Bacilli</taxon>
        <taxon>Lactobacillales</taxon>
        <taxon>Lactobacillaceae</taxon>
        <taxon>Weissella</taxon>
    </lineage>
</organism>
<keyword evidence="3" id="KW-0547">Nucleotide-binding</keyword>
<dbReference type="InterPro" id="IPR027417">
    <property type="entry name" value="P-loop_NTPase"/>
</dbReference>
<dbReference type="InterPro" id="IPR003439">
    <property type="entry name" value="ABC_transporter-like_ATP-bd"/>
</dbReference>
<dbReference type="InterPro" id="IPR015856">
    <property type="entry name" value="ABC_transpr_CbiO/EcfA_su"/>
</dbReference>
<dbReference type="GO" id="GO:0022857">
    <property type="term" value="F:transmembrane transporter activity"/>
    <property type="evidence" value="ECO:0007669"/>
    <property type="project" value="UniProtKB-ARBA"/>
</dbReference>
<sequence>MKLTVENLQMKYDQTTLFDNVSFSVQDDDWLTITGESGSGKSTLLKIIAGLVDATAGTVKLNDKAQWDYEISDYRQQVSYAVQSAQLFGETIRDNLDLPFVVRDQEPDVERQLTLMHAMELPEDYLDKDIHELSGGQKQRVGVARNLIFPPKVLLLDEIMTGLDGATKTTIWALIKQMQEKYHFAVLSVTHDSDEINQAQWMMHVNDGKVVLDEH</sequence>
<dbReference type="Gene3D" id="3.40.50.300">
    <property type="entry name" value="P-loop containing nucleotide triphosphate hydrolases"/>
    <property type="match status" value="1"/>
</dbReference>
<dbReference type="PROSITE" id="PS50893">
    <property type="entry name" value="ABC_TRANSPORTER_2"/>
    <property type="match status" value="1"/>
</dbReference>
<evidence type="ECO:0000256" key="4">
    <source>
        <dbReference type="ARBA" id="ARBA00022840"/>
    </source>
</evidence>
<dbReference type="SUPFAM" id="SSF52540">
    <property type="entry name" value="P-loop containing nucleoside triphosphate hydrolases"/>
    <property type="match status" value="1"/>
</dbReference>
<dbReference type="PANTHER" id="PTHR42781">
    <property type="entry name" value="SPERMIDINE/PUTRESCINE IMPORT ATP-BINDING PROTEIN POTA"/>
    <property type="match status" value="1"/>
</dbReference>
<dbReference type="PANTHER" id="PTHR42781:SF4">
    <property type="entry name" value="SPERMIDINE_PUTRESCINE IMPORT ATP-BINDING PROTEIN POTA"/>
    <property type="match status" value="1"/>
</dbReference>
<dbReference type="Proteomes" id="UP000051673">
    <property type="component" value="Unassembled WGS sequence"/>
</dbReference>
<dbReference type="SMART" id="SM00382">
    <property type="entry name" value="AAA"/>
    <property type="match status" value="1"/>
</dbReference>
<dbReference type="PATRIC" id="fig|1620.3.peg.357"/>
<evidence type="ECO:0000313" key="7">
    <source>
        <dbReference type="Proteomes" id="UP000051673"/>
    </source>
</evidence>
<evidence type="ECO:0000256" key="2">
    <source>
        <dbReference type="ARBA" id="ARBA00022448"/>
    </source>
</evidence>
<dbReference type="GO" id="GO:0016887">
    <property type="term" value="F:ATP hydrolysis activity"/>
    <property type="evidence" value="ECO:0007669"/>
    <property type="project" value="InterPro"/>
</dbReference>
<accession>A0A0R2JPP3</accession>
<dbReference type="InterPro" id="IPR017871">
    <property type="entry name" value="ABC_transporter-like_CS"/>
</dbReference>
<reference evidence="6 7" key="1">
    <citation type="journal article" date="2015" name="Genome Announc.">
        <title>Expanding the biotechnology potential of lactobacilli through comparative genomics of 213 strains and associated genera.</title>
        <authorList>
            <person name="Sun Z."/>
            <person name="Harris H.M."/>
            <person name="McCann A."/>
            <person name="Guo C."/>
            <person name="Argimon S."/>
            <person name="Zhang W."/>
            <person name="Yang X."/>
            <person name="Jeffery I.B."/>
            <person name="Cooney J.C."/>
            <person name="Kagawa T.F."/>
            <person name="Liu W."/>
            <person name="Song Y."/>
            <person name="Salvetti E."/>
            <person name="Wrobel A."/>
            <person name="Rasinkangas P."/>
            <person name="Parkhill J."/>
            <person name="Rea M.C."/>
            <person name="O'Sullivan O."/>
            <person name="Ritari J."/>
            <person name="Douillard F.P."/>
            <person name="Paul Ross R."/>
            <person name="Yang R."/>
            <person name="Briner A.E."/>
            <person name="Felis G.E."/>
            <person name="de Vos W.M."/>
            <person name="Barrangou R."/>
            <person name="Klaenhammer T.R."/>
            <person name="Caufield P.W."/>
            <person name="Cui Y."/>
            <person name="Zhang H."/>
            <person name="O'Toole P.W."/>
        </authorList>
    </citation>
    <scope>NUCLEOTIDE SEQUENCE [LARGE SCALE GENOMIC DNA]</scope>
    <source>
        <strain evidence="6 7">DSM 20014</strain>
    </source>
</reference>
<dbReference type="GO" id="GO:0005524">
    <property type="term" value="F:ATP binding"/>
    <property type="evidence" value="ECO:0007669"/>
    <property type="project" value="UniProtKB-KW"/>
</dbReference>
<keyword evidence="7" id="KW-1185">Reference proteome</keyword>
<protein>
    <submittedName>
        <fullName evidence="6">ABC transporter, ATP-binding protein</fullName>
    </submittedName>
</protein>
<dbReference type="InterPro" id="IPR050093">
    <property type="entry name" value="ABC_SmlMolc_Importer"/>
</dbReference>
<evidence type="ECO:0000259" key="5">
    <source>
        <dbReference type="PROSITE" id="PS50893"/>
    </source>
</evidence>
<evidence type="ECO:0000256" key="3">
    <source>
        <dbReference type="ARBA" id="ARBA00022741"/>
    </source>
</evidence>
<evidence type="ECO:0000313" key="6">
    <source>
        <dbReference type="EMBL" id="KRN76844.1"/>
    </source>
</evidence>
<evidence type="ECO:0000256" key="1">
    <source>
        <dbReference type="ARBA" id="ARBA00004202"/>
    </source>
</evidence>
<dbReference type="PROSITE" id="PS00211">
    <property type="entry name" value="ABC_TRANSPORTER_1"/>
    <property type="match status" value="1"/>
</dbReference>
<proteinExistence type="predicted"/>
<dbReference type="EMBL" id="JQCD01000024">
    <property type="protein sequence ID" value="KRN76844.1"/>
    <property type="molecule type" value="Genomic_DNA"/>
</dbReference>
<dbReference type="InterPro" id="IPR003593">
    <property type="entry name" value="AAA+_ATPase"/>
</dbReference>
<feature type="domain" description="ABC transporter" evidence="5">
    <location>
        <begin position="3"/>
        <end position="215"/>
    </location>
</feature>
<comment type="caution">
    <text evidence="6">The sequence shown here is derived from an EMBL/GenBank/DDBJ whole genome shotgun (WGS) entry which is preliminary data.</text>
</comment>
<dbReference type="GO" id="GO:0005886">
    <property type="term" value="C:plasma membrane"/>
    <property type="evidence" value="ECO:0007669"/>
    <property type="project" value="UniProtKB-SubCell"/>
</dbReference>
<name>A0A0R2JPP3_9LACO</name>
<dbReference type="Pfam" id="PF00005">
    <property type="entry name" value="ABC_tran"/>
    <property type="match status" value="1"/>
</dbReference>
<dbReference type="AlphaFoldDB" id="A0A0R2JPP3"/>